<dbReference type="Proteomes" id="UP001241110">
    <property type="component" value="Unassembled WGS sequence"/>
</dbReference>
<comment type="caution">
    <text evidence="2">The sequence shown here is derived from an EMBL/GenBank/DDBJ whole genome shotgun (WGS) entry which is preliminary data.</text>
</comment>
<dbReference type="AlphaFoldDB" id="A0AAE3UBS1"/>
<sequence>MARHTTTSAIRKYKSEYYRLMVEEARLNEQLHHMLKRIRKIAQDEKQSLANYIHLTNLLAQATQQKVELETQPVSKERNKQLKKAESVWKDITIQHKRNDLRLAVLDKKKDKDNAAKYILKELKRDEVRIRAKAAYTIWKKLEQEEQYEFMDFEMFKALHFVKTQKQIASNHSHSTRSTRDGDSSISPKTQPSVEVTHSAITVYSRGERQLTSHVSASPLIYSPCILSKREVYSVAAPFVRGSKSESVSDLCL</sequence>
<reference evidence="2" key="1">
    <citation type="submission" date="2023-05" db="EMBL/GenBank/DDBJ databases">
        <authorList>
            <person name="Zhang X."/>
        </authorList>
    </citation>
    <scope>NUCLEOTIDE SEQUENCE</scope>
    <source>
        <strain evidence="2">YF14B1</strain>
    </source>
</reference>
<proteinExistence type="predicted"/>
<feature type="region of interest" description="Disordered" evidence="1">
    <location>
        <begin position="169"/>
        <end position="194"/>
    </location>
</feature>
<evidence type="ECO:0000313" key="3">
    <source>
        <dbReference type="Proteomes" id="UP001241110"/>
    </source>
</evidence>
<name>A0AAE3UBS1_9BACT</name>
<dbReference type="RefSeq" id="WP_313984821.1">
    <property type="nucleotide sequence ID" value="NZ_JASJOS010000013.1"/>
</dbReference>
<dbReference type="EMBL" id="JASJOS010000013">
    <property type="protein sequence ID" value="MDJ1484054.1"/>
    <property type="molecule type" value="Genomic_DNA"/>
</dbReference>
<evidence type="ECO:0000313" key="2">
    <source>
        <dbReference type="EMBL" id="MDJ1484054.1"/>
    </source>
</evidence>
<evidence type="ECO:0000256" key="1">
    <source>
        <dbReference type="SAM" id="MobiDB-lite"/>
    </source>
</evidence>
<organism evidence="2 3">
    <name type="scientific">Xanthocytophaga flava</name>
    <dbReference type="NCBI Taxonomy" id="3048013"/>
    <lineage>
        <taxon>Bacteria</taxon>
        <taxon>Pseudomonadati</taxon>
        <taxon>Bacteroidota</taxon>
        <taxon>Cytophagia</taxon>
        <taxon>Cytophagales</taxon>
        <taxon>Rhodocytophagaceae</taxon>
        <taxon>Xanthocytophaga</taxon>
    </lineage>
</organism>
<feature type="compositionally biased region" description="Polar residues" evidence="1">
    <location>
        <begin position="184"/>
        <end position="194"/>
    </location>
</feature>
<protein>
    <submittedName>
        <fullName evidence="2">Uncharacterized protein</fullName>
    </submittedName>
</protein>
<accession>A0AAE3UBS1</accession>
<gene>
    <name evidence="2" type="ORF">QNI16_26390</name>
</gene>